<dbReference type="InterPro" id="IPR029058">
    <property type="entry name" value="AB_hydrolase_fold"/>
</dbReference>
<dbReference type="Gene3D" id="3.40.50.1820">
    <property type="entry name" value="alpha/beta hydrolase"/>
    <property type="match status" value="1"/>
</dbReference>
<organism evidence="2 3">
    <name type="scientific">Alectoria fallacina</name>
    <dbReference type="NCBI Taxonomy" id="1903189"/>
    <lineage>
        <taxon>Eukaryota</taxon>
        <taxon>Fungi</taxon>
        <taxon>Dikarya</taxon>
        <taxon>Ascomycota</taxon>
        <taxon>Pezizomycotina</taxon>
        <taxon>Lecanoromycetes</taxon>
        <taxon>OSLEUM clade</taxon>
        <taxon>Lecanoromycetidae</taxon>
        <taxon>Lecanorales</taxon>
        <taxon>Lecanorineae</taxon>
        <taxon>Parmeliaceae</taxon>
        <taxon>Alectoria</taxon>
    </lineage>
</organism>
<reference evidence="2" key="1">
    <citation type="submission" date="2021-03" db="EMBL/GenBank/DDBJ databases">
        <authorList>
            <person name="Tagirdzhanova G."/>
        </authorList>
    </citation>
    <scope>NUCLEOTIDE SEQUENCE</scope>
</reference>
<dbReference type="Proteomes" id="UP000664203">
    <property type="component" value="Unassembled WGS sequence"/>
</dbReference>
<comment type="caution">
    <text evidence="2">The sequence shown here is derived from an EMBL/GenBank/DDBJ whole genome shotgun (WGS) entry which is preliminary data.</text>
</comment>
<dbReference type="GO" id="GO:0016787">
    <property type="term" value="F:hydrolase activity"/>
    <property type="evidence" value="ECO:0007669"/>
    <property type="project" value="UniProtKB-KW"/>
</dbReference>
<dbReference type="SUPFAM" id="SSF53474">
    <property type="entry name" value="alpha/beta-Hydrolases"/>
    <property type="match status" value="1"/>
</dbReference>
<keyword evidence="1" id="KW-0378">Hydrolase</keyword>
<name>A0A8H3JAY1_9LECA</name>
<accession>A0A8H3JAY1</accession>
<protein>
    <submittedName>
        <fullName evidence="2">Uncharacterized protein</fullName>
    </submittedName>
</protein>
<keyword evidence="3" id="KW-1185">Reference proteome</keyword>
<sequence length="407" mass="45425">MAYSIGDRIDKVAPHHHSIQALWETKWKKPCSIGIYPFFDGKLEDFEPVFTKLIESDLRPPYDFDAYSAPFFPVASALEQRAQAAEKSNDTPLASSLYLRAAALYRIARFPIPRSPKQKEAWTLNKAAYVKGAALLSGNFEDVQIPHTHRVEGEGDTIPVYMRLPAHASASDPVPCIIQIFGLDGYRTELTHASTNHLARGWGTIGVEIPGTGDCPALRNDATAPDRLWSSLLDWMDGREELDRKRRIAWGLSTGGYYAMRIAHTHKERLTGAVSQGGWCHRVFEPEWLDKVDHLEYPFDLAECMAEKFGYENVEALKKDGKSRFSLVENGILDKPCARLLLANGTNDEIFPIEDSMIPLQHGSVKEARFTPNAMHMGEPAAGPIILHWIEGLLGTKDSPKTNGQKS</sequence>
<evidence type="ECO:0000313" key="3">
    <source>
        <dbReference type="Proteomes" id="UP000664203"/>
    </source>
</evidence>
<proteinExistence type="predicted"/>
<dbReference type="EMBL" id="CAJPDR010001160">
    <property type="protein sequence ID" value="CAF9943658.1"/>
    <property type="molecule type" value="Genomic_DNA"/>
</dbReference>
<dbReference type="InterPro" id="IPR050261">
    <property type="entry name" value="FrsA_esterase"/>
</dbReference>
<dbReference type="OrthoDB" id="5409895at2759"/>
<evidence type="ECO:0000256" key="1">
    <source>
        <dbReference type="ARBA" id="ARBA00022801"/>
    </source>
</evidence>
<dbReference type="AlphaFoldDB" id="A0A8H3JAY1"/>
<dbReference type="Pfam" id="PF06500">
    <property type="entry name" value="FrsA-like"/>
    <property type="match status" value="1"/>
</dbReference>
<dbReference type="PANTHER" id="PTHR22946">
    <property type="entry name" value="DIENELACTONE HYDROLASE DOMAIN-CONTAINING PROTEIN-RELATED"/>
    <property type="match status" value="1"/>
</dbReference>
<dbReference type="InterPro" id="IPR010520">
    <property type="entry name" value="FrsA-like"/>
</dbReference>
<gene>
    <name evidence="2" type="ORF">ALECFALPRED_000908</name>
</gene>
<dbReference type="PANTHER" id="PTHR22946:SF12">
    <property type="entry name" value="CONIDIAL PIGMENT BIOSYNTHESIS PROTEIN AYG1 (AFU_ORTHOLOGUE AFUA_2G17550)"/>
    <property type="match status" value="1"/>
</dbReference>
<evidence type="ECO:0000313" key="2">
    <source>
        <dbReference type="EMBL" id="CAF9943658.1"/>
    </source>
</evidence>